<dbReference type="InterPro" id="IPR023827">
    <property type="entry name" value="Peptidase_S8_Asp-AS"/>
</dbReference>
<comment type="caution">
    <text evidence="8">The sequence shown here is derived from an EMBL/GenBank/DDBJ whole genome shotgun (WGS) entry which is preliminary data.</text>
</comment>
<reference evidence="8 9" key="1">
    <citation type="submission" date="2016-07" db="EMBL/GenBank/DDBJ databases">
        <title>Pervasive Adenine N6-methylation of Active Genes in Fungi.</title>
        <authorList>
            <consortium name="DOE Joint Genome Institute"/>
            <person name="Mondo S.J."/>
            <person name="Dannebaum R.O."/>
            <person name="Kuo R.C."/>
            <person name="Labutti K."/>
            <person name="Haridas S."/>
            <person name="Kuo A."/>
            <person name="Salamov A."/>
            <person name="Ahrendt S.R."/>
            <person name="Lipzen A."/>
            <person name="Sullivan W."/>
            <person name="Andreopoulos W.B."/>
            <person name="Clum A."/>
            <person name="Lindquist E."/>
            <person name="Daum C."/>
            <person name="Ramamoorthy G.K."/>
            <person name="Gryganskyi A."/>
            <person name="Culley D."/>
            <person name="Magnuson J.K."/>
            <person name="James T.Y."/>
            <person name="O'Malley M.A."/>
            <person name="Stajich J.E."/>
            <person name="Spatafora J.W."/>
            <person name="Visel A."/>
            <person name="Grigoriev I.V."/>
        </authorList>
    </citation>
    <scope>NUCLEOTIDE SEQUENCE [LARGE SCALE GENOMIC DNA]</scope>
    <source>
        <strain evidence="8 9">CBS 931.73</strain>
    </source>
</reference>
<dbReference type="InterPro" id="IPR050131">
    <property type="entry name" value="Peptidase_S8_subtilisin-like"/>
</dbReference>
<dbReference type="AlphaFoldDB" id="A0A1Y1ZDJ4"/>
<evidence type="ECO:0000256" key="6">
    <source>
        <dbReference type="RuleBase" id="RU003355"/>
    </source>
</evidence>
<evidence type="ECO:0000259" key="7">
    <source>
        <dbReference type="Pfam" id="PF00082"/>
    </source>
</evidence>
<dbReference type="PROSITE" id="PS51892">
    <property type="entry name" value="SUBTILASE"/>
    <property type="match status" value="1"/>
</dbReference>
<sequence>NIADKFLGFVGEISDQQLKRLRNLSWIDYVESEGHFLSNDQITLQLDPPNWGLPRISHRKRSLHLPYIYNSKAGSGVDVYVLDSGVNVAHLDFQGRARLGANFVDEVADDLKGHGTHVAGIIAGSTYGVAKKANIISVKVIPSNGHAKTSSIIQGLEWAVKTIQRRKTNSVINMSFNGRRSQAINDAIAAAATVNIPVVVSAGNKRSDSCKFSPASADWALTVGATDKHDRKAKFSNFGKCVNIFAPGRKIRSTSIGSIKATALKSGTSMAAPHVTGVAALFLSQRPFHTPKQLYETILRVATSNMIANLTAESPNLLAYNMLEHTEANKLE</sequence>
<keyword evidence="4 5" id="KW-0720">Serine protease</keyword>
<feature type="active site" description="Charge relay system" evidence="5">
    <location>
        <position position="83"/>
    </location>
</feature>
<dbReference type="EMBL" id="MCFE01000005">
    <property type="protein sequence ID" value="ORY07885.1"/>
    <property type="molecule type" value="Genomic_DNA"/>
</dbReference>
<dbReference type="InterPro" id="IPR000209">
    <property type="entry name" value="Peptidase_S8/S53_dom"/>
</dbReference>
<comment type="similarity">
    <text evidence="1 5 6">Belongs to the peptidase S8 family.</text>
</comment>
<accession>A0A1Y1ZDJ4</accession>
<dbReference type="Proteomes" id="UP000193498">
    <property type="component" value="Unassembled WGS sequence"/>
</dbReference>
<feature type="active site" description="Charge relay system" evidence="5">
    <location>
        <position position="114"/>
    </location>
</feature>
<evidence type="ECO:0000313" key="9">
    <source>
        <dbReference type="Proteomes" id="UP000193498"/>
    </source>
</evidence>
<dbReference type="GO" id="GO:0005615">
    <property type="term" value="C:extracellular space"/>
    <property type="evidence" value="ECO:0007669"/>
    <property type="project" value="TreeGrafter"/>
</dbReference>
<keyword evidence="9" id="KW-1185">Reference proteome</keyword>
<evidence type="ECO:0000313" key="8">
    <source>
        <dbReference type="EMBL" id="ORY07885.1"/>
    </source>
</evidence>
<evidence type="ECO:0000256" key="5">
    <source>
        <dbReference type="PROSITE-ProRule" id="PRU01240"/>
    </source>
</evidence>
<dbReference type="OrthoDB" id="206201at2759"/>
<feature type="non-terminal residue" evidence="8">
    <location>
        <position position="1"/>
    </location>
</feature>
<dbReference type="InterPro" id="IPR036852">
    <property type="entry name" value="Peptidase_S8/S53_dom_sf"/>
</dbReference>
<evidence type="ECO:0000256" key="2">
    <source>
        <dbReference type="ARBA" id="ARBA00022670"/>
    </source>
</evidence>
<dbReference type="PROSITE" id="PS00137">
    <property type="entry name" value="SUBTILASE_HIS"/>
    <property type="match status" value="1"/>
</dbReference>
<evidence type="ECO:0000256" key="4">
    <source>
        <dbReference type="ARBA" id="ARBA00022825"/>
    </source>
</evidence>
<dbReference type="PANTHER" id="PTHR43806">
    <property type="entry name" value="PEPTIDASE S8"/>
    <property type="match status" value="1"/>
</dbReference>
<keyword evidence="3 5" id="KW-0378">Hydrolase</keyword>
<dbReference type="PANTHER" id="PTHR43806:SF11">
    <property type="entry name" value="CEREVISIN-RELATED"/>
    <property type="match status" value="1"/>
</dbReference>
<keyword evidence="2 5" id="KW-0645">Protease</keyword>
<dbReference type="FunFam" id="3.40.50.200:FF:000007">
    <property type="entry name" value="Subtilisin-like serine protease"/>
    <property type="match status" value="1"/>
</dbReference>
<dbReference type="SUPFAM" id="SSF52743">
    <property type="entry name" value="Subtilisin-like"/>
    <property type="match status" value="1"/>
</dbReference>
<dbReference type="PROSITE" id="PS00136">
    <property type="entry name" value="SUBTILASE_ASP"/>
    <property type="match status" value="1"/>
</dbReference>
<dbReference type="InterPro" id="IPR022398">
    <property type="entry name" value="Peptidase_S8_His-AS"/>
</dbReference>
<gene>
    <name evidence="8" type="ORF">K493DRAFT_384449</name>
</gene>
<organism evidence="8 9">
    <name type="scientific">Basidiobolus meristosporus CBS 931.73</name>
    <dbReference type="NCBI Taxonomy" id="1314790"/>
    <lineage>
        <taxon>Eukaryota</taxon>
        <taxon>Fungi</taxon>
        <taxon>Fungi incertae sedis</taxon>
        <taxon>Zoopagomycota</taxon>
        <taxon>Entomophthoromycotina</taxon>
        <taxon>Basidiobolomycetes</taxon>
        <taxon>Basidiobolales</taxon>
        <taxon>Basidiobolaceae</taxon>
        <taxon>Basidiobolus</taxon>
    </lineage>
</organism>
<dbReference type="GO" id="GO:0006508">
    <property type="term" value="P:proteolysis"/>
    <property type="evidence" value="ECO:0007669"/>
    <property type="project" value="UniProtKB-KW"/>
</dbReference>
<dbReference type="GO" id="GO:0004252">
    <property type="term" value="F:serine-type endopeptidase activity"/>
    <property type="evidence" value="ECO:0007669"/>
    <property type="project" value="UniProtKB-UniRule"/>
</dbReference>
<dbReference type="InParanoid" id="A0A1Y1ZDJ4"/>
<evidence type="ECO:0000256" key="3">
    <source>
        <dbReference type="ARBA" id="ARBA00022801"/>
    </source>
</evidence>
<dbReference type="CDD" id="cd04077">
    <property type="entry name" value="Peptidases_S8_PCSK9_ProteinaseK_like"/>
    <property type="match status" value="1"/>
</dbReference>
<feature type="domain" description="Peptidase S8/S53" evidence="7">
    <location>
        <begin position="74"/>
        <end position="305"/>
    </location>
</feature>
<dbReference type="InterPro" id="IPR023828">
    <property type="entry name" value="Peptidase_S8_Ser-AS"/>
</dbReference>
<dbReference type="InterPro" id="IPR015500">
    <property type="entry name" value="Peptidase_S8_subtilisin-rel"/>
</dbReference>
<evidence type="ECO:0000256" key="1">
    <source>
        <dbReference type="ARBA" id="ARBA00011073"/>
    </source>
</evidence>
<dbReference type="PROSITE" id="PS00138">
    <property type="entry name" value="SUBTILASE_SER"/>
    <property type="match status" value="1"/>
</dbReference>
<dbReference type="PRINTS" id="PR00723">
    <property type="entry name" value="SUBTILISIN"/>
</dbReference>
<dbReference type="InterPro" id="IPR034193">
    <property type="entry name" value="PCSK9_ProteinaseK-like"/>
</dbReference>
<feature type="active site" description="Charge relay system" evidence="5">
    <location>
        <position position="269"/>
    </location>
</feature>
<proteinExistence type="inferred from homology"/>
<dbReference type="Gene3D" id="3.40.50.200">
    <property type="entry name" value="Peptidase S8/S53 domain"/>
    <property type="match status" value="1"/>
</dbReference>
<name>A0A1Y1ZDJ4_9FUNG</name>
<dbReference type="Pfam" id="PF00082">
    <property type="entry name" value="Peptidase_S8"/>
    <property type="match status" value="1"/>
</dbReference>
<protein>
    <submittedName>
        <fullName evidence="8">Subtilisin-like protein</fullName>
    </submittedName>
</protein>